<feature type="non-terminal residue" evidence="1">
    <location>
        <position position="1"/>
    </location>
</feature>
<organism evidence="1 2">
    <name type="scientific">Racocetra persica</name>
    <dbReference type="NCBI Taxonomy" id="160502"/>
    <lineage>
        <taxon>Eukaryota</taxon>
        <taxon>Fungi</taxon>
        <taxon>Fungi incertae sedis</taxon>
        <taxon>Mucoromycota</taxon>
        <taxon>Glomeromycotina</taxon>
        <taxon>Glomeromycetes</taxon>
        <taxon>Diversisporales</taxon>
        <taxon>Gigasporaceae</taxon>
        <taxon>Racocetra</taxon>
    </lineage>
</organism>
<feature type="non-terminal residue" evidence="1">
    <location>
        <position position="47"/>
    </location>
</feature>
<proteinExistence type="predicted"/>
<sequence length="47" mass="5385">LGHSMAKYLRNKGVKCRLYNDDTLLIFAAVFFRNPKDGGMDIVGYIY</sequence>
<evidence type="ECO:0000313" key="2">
    <source>
        <dbReference type="Proteomes" id="UP000789920"/>
    </source>
</evidence>
<gene>
    <name evidence="1" type="ORF">RPERSI_LOCUS35125</name>
</gene>
<comment type="caution">
    <text evidence="1">The sequence shown here is derived from an EMBL/GenBank/DDBJ whole genome shotgun (WGS) entry which is preliminary data.</text>
</comment>
<dbReference type="Proteomes" id="UP000789920">
    <property type="component" value="Unassembled WGS sequence"/>
</dbReference>
<dbReference type="EMBL" id="CAJVQC010160710">
    <property type="protein sequence ID" value="CAG8848438.1"/>
    <property type="molecule type" value="Genomic_DNA"/>
</dbReference>
<evidence type="ECO:0000313" key="1">
    <source>
        <dbReference type="EMBL" id="CAG8848438.1"/>
    </source>
</evidence>
<reference evidence="1" key="1">
    <citation type="submission" date="2021-06" db="EMBL/GenBank/DDBJ databases">
        <authorList>
            <person name="Kallberg Y."/>
            <person name="Tangrot J."/>
            <person name="Rosling A."/>
        </authorList>
    </citation>
    <scope>NUCLEOTIDE SEQUENCE</scope>
    <source>
        <strain evidence="1">MA461A</strain>
    </source>
</reference>
<name>A0ACA9STA7_9GLOM</name>
<accession>A0ACA9STA7</accession>
<protein>
    <submittedName>
        <fullName evidence="1">13653_t:CDS:1</fullName>
    </submittedName>
</protein>
<keyword evidence="2" id="KW-1185">Reference proteome</keyword>